<dbReference type="GO" id="GO:0005886">
    <property type="term" value="C:plasma membrane"/>
    <property type="evidence" value="ECO:0007669"/>
    <property type="project" value="TreeGrafter"/>
</dbReference>
<dbReference type="CDD" id="cd06259">
    <property type="entry name" value="YdcF-like"/>
    <property type="match status" value="1"/>
</dbReference>
<feature type="domain" description="DUF218" evidence="3">
    <location>
        <begin position="92"/>
        <end position="208"/>
    </location>
</feature>
<dbReference type="InterPro" id="IPR003848">
    <property type="entry name" value="DUF218"/>
</dbReference>
<dbReference type="InterPro" id="IPR051599">
    <property type="entry name" value="Cell_Envelope_Assoc"/>
</dbReference>
<keyword evidence="2" id="KW-0472">Membrane</keyword>
<evidence type="ECO:0000256" key="1">
    <source>
        <dbReference type="SAM" id="MobiDB-lite"/>
    </source>
</evidence>
<accession>A0A918XBL0</accession>
<evidence type="ECO:0000259" key="3">
    <source>
        <dbReference type="Pfam" id="PF02698"/>
    </source>
</evidence>
<keyword evidence="2" id="KW-0812">Transmembrane</keyword>
<keyword evidence="2" id="KW-1133">Transmembrane helix</keyword>
<protein>
    <recommendedName>
        <fullName evidence="3">DUF218 domain-containing protein</fullName>
    </recommendedName>
</protein>
<feature type="transmembrane region" description="Helical" evidence="2">
    <location>
        <begin position="50"/>
        <end position="71"/>
    </location>
</feature>
<name>A0A918XBL0_9ACTN</name>
<keyword evidence="5" id="KW-1185">Reference proteome</keyword>
<feature type="region of interest" description="Disordered" evidence="1">
    <location>
        <begin position="23"/>
        <end position="44"/>
    </location>
</feature>
<dbReference type="Pfam" id="PF02698">
    <property type="entry name" value="DUF218"/>
    <property type="match status" value="1"/>
</dbReference>
<proteinExistence type="predicted"/>
<evidence type="ECO:0000313" key="5">
    <source>
        <dbReference type="Proteomes" id="UP000654947"/>
    </source>
</evidence>
<reference evidence="4 5" key="1">
    <citation type="journal article" date="2014" name="Int. J. Syst. Evol. Microbiol.">
        <title>Complete genome sequence of Corynebacterium casei LMG S-19264T (=DSM 44701T), isolated from a smear-ripened cheese.</title>
        <authorList>
            <consortium name="US DOE Joint Genome Institute (JGI-PGF)"/>
            <person name="Walter F."/>
            <person name="Albersmeier A."/>
            <person name="Kalinowski J."/>
            <person name="Ruckert C."/>
        </authorList>
    </citation>
    <scope>NUCLEOTIDE SEQUENCE [LARGE SCALE GENOMIC DNA]</scope>
    <source>
        <strain evidence="4 5">KCTC 19473</strain>
    </source>
</reference>
<comment type="caution">
    <text evidence="4">The sequence shown here is derived from an EMBL/GenBank/DDBJ whole genome shotgun (WGS) entry which is preliminary data.</text>
</comment>
<dbReference type="Proteomes" id="UP000654947">
    <property type="component" value="Unassembled WGS sequence"/>
</dbReference>
<organism evidence="4 5">
    <name type="scientific">Nocardiopsis kunsanensis</name>
    <dbReference type="NCBI Taxonomy" id="141693"/>
    <lineage>
        <taxon>Bacteria</taxon>
        <taxon>Bacillati</taxon>
        <taxon>Actinomycetota</taxon>
        <taxon>Actinomycetes</taxon>
        <taxon>Streptosporangiales</taxon>
        <taxon>Nocardiopsidaceae</taxon>
        <taxon>Nocardiopsis</taxon>
    </lineage>
</organism>
<gene>
    <name evidence="4" type="ORF">GCM10007147_14340</name>
</gene>
<sequence>MGHVGDLSRVWIVPAARLPDPARNLSPVPSVHRGVTDPDSSSRRPVRTRLVLGSAAVLCASVAVLCVLAFVRQSYTTAEHRYTVADVPDRPVAVVLGAGVRADGLPSRMLSHRLDMAAELYGNGSVEAVLVSGDNGDEHYNETDTMAAYLIEAGVPEEHVVGDHAGFSTWDTCSRAAEVFGVREATVVSQDFHVPRAVRLCRAAGIDAVGVGESLMGERSTGTVHGWVREVPAALDAAVTAWFTPDPTLLGDRETGVDEALADR</sequence>
<dbReference type="EMBL" id="BMXL01000005">
    <property type="protein sequence ID" value="GHD21195.1"/>
    <property type="molecule type" value="Genomic_DNA"/>
</dbReference>
<dbReference type="PANTHER" id="PTHR30336:SF6">
    <property type="entry name" value="INTEGRAL MEMBRANE PROTEIN"/>
    <property type="match status" value="1"/>
</dbReference>
<evidence type="ECO:0000256" key="2">
    <source>
        <dbReference type="SAM" id="Phobius"/>
    </source>
</evidence>
<dbReference type="AlphaFoldDB" id="A0A918XBL0"/>
<evidence type="ECO:0000313" key="4">
    <source>
        <dbReference type="EMBL" id="GHD21195.1"/>
    </source>
</evidence>
<dbReference type="PANTHER" id="PTHR30336">
    <property type="entry name" value="INNER MEMBRANE PROTEIN, PROBABLE PERMEASE"/>
    <property type="match status" value="1"/>
</dbReference>